<dbReference type="RefSeq" id="XP_016608737.1">
    <property type="nucleotide sequence ID" value="XM_016752067.1"/>
</dbReference>
<comment type="catalytic activity">
    <reaction evidence="6">
        <text>cytidine(34) in tRNA(Ile2) + L-lysine + ATP = lysidine(34) in tRNA(Ile2) + AMP + diphosphate + H(+)</text>
        <dbReference type="Rhea" id="RHEA:43744"/>
        <dbReference type="Rhea" id="RHEA-COMP:10625"/>
        <dbReference type="Rhea" id="RHEA-COMP:10670"/>
        <dbReference type="ChEBI" id="CHEBI:15378"/>
        <dbReference type="ChEBI" id="CHEBI:30616"/>
        <dbReference type="ChEBI" id="CHEBI:32551"/>
        <dbReference type="ChEBI" id="CHEBI:33019"/>
        <dbReference type="ChEBI" id="CHEBI:82748"/>
        <dbReference type="ChEBI" id="CHEBI:83665"/>
        <dbReference type="ChEBI" id="CHEBI:456215"/>
        <dbReference type="EC" id="6.3.4.19"/>
    </reaction>
</comment>
<accession>A0A0L0HHY0</accession>
<dbReference type="Proteomes" id="UP000053201">
    <property type="component" value="Unassembled WGS sequence"/>
</dbReference>
<feature type="domain" description="tRNA(Ile)-lysidine/2-thiocytidine synthase N-terminal" evidence="8">
    <location>
        <begin position="29"/>
        <end position="219"/>
    </location>
</feature>
<dbReference type="InterPro" id="IPR014729">
    <property type="entry name" value="Rossmann-like_a/b/a_fold"/>
</dbReference>
<gene>
    <name evidence="9" type="ORF">SPPG_03819</name>
</gene>
<keyword evidence="3" id="KW-0819">tRNA processing</keyword>
<dbReference type="Gene3D" id="3.40.50.620">
    <property type="entry name" value="HUPs"/>
    <property type="match status" value="1"/>
</dbReference>
<dbReference type="PANTHER" id="PTHR43033">
    <property type="entry name" value="TRNA(ILE)-LYSIDINE SYNTHASE-RELATED"/>
    <property type="match status" value="1"/>
</dbReference>
<dbReference type="InterPro" id="IPR012094">
    <property type="entry name" value="tRNA_Ile_lys_synt"/>
</dbReference>
<keyword evidence="4" id="KW-0547">Nucleotide-binding</keyword>
<dbReference type="SUPFAM" id="SSF52402">
    <property type="entry name" value="Adenine nucleotide alpha hydrolases-like"/>
    <property type="match status" value="1"/>
</dbReference>
<evidence type="ECO:0000313" key="9">
    <source>
        <dbReference type="EMBL" id="KND00698.1"/>
    </source>
</evidence>
<sequence>MAVVRRGPITDRQFSAVLRLLNIKNGEKLGVGVSGEAKSLALLALLTRAVGKENVVAFTVDHKLKHNSTNEAIKLQLSVAKLGIEHHIITPDWKQSGSGFRGDKKDPPLADHGTSPSYWTKGTAARIRRYAMLSRACKAKGIRTLLIGHHLDDQTRIGLSRLKKNSGIEGLTGMKMLQPEISGTTASAAKHVRLARPLLSFAQEQLVDICRDHGLEPNDTSKNHLRFLPTEDYGPMLAAAEEMNERLGAESPVRALSRISYARFMEHMEIHRNAFKAKVTPLLEEHTLRDPPTGTCFLHVRANRNNLQNHWISQPYLAERVLAHVVKWAGNGSNVPASTVPSALREQILNYFKYNSRLVNGGGVILCPPRASQTGAFVWVVARSPIQRSEFTKNAVQLRIGERAIWDQRFLIALRAPQFASVKETFYGVDPQDLIFVVRPFTDRDYHSILDRMRTGPRTEWNESVQQALTHYWQKMPPPARQTIPCIALKQDSGDTSYVISVPSISINLEPQLLDVQFSFANHSAFEREGEEIGFRLIERVDDNS</sequence>
<dbReference type="GO" id="GO:0005524">
    <property type="term" value="F:ATP binding"/>
    <property type="evidence" value="ECO:0007669"/>
    <property type="project" value="UniProtKB-KW"/>
</dbReference>
<organism evidence="9 10">
    <name type="scientific">Spizellomyces punctatus (strain DAOM BR117)</name>
    <dbReference type="NCBI Taxonomy" id="645134"/>
    <lineage>
        <taxon>Eukaryota</taxon>
        <taxon>Fungi</taxon>
        <taxon>Fungi incertae sedis</taxon>
        <taxon>Chytridiomycota</taxon>
        <taxon>Chytridiomycota incertae sedis</taxon>
        <taxon>Chytridiomycetes</taxon>
        <taxon>Spizellomycetales</taxon>
        <taxon>Spizellomycetaceae</taxon>
        <taxon>Spizellomyces</taxon>
    </lineage>
</organism>
<dbReference type="STRING" id="645134.A0A0L0HHY0"/>
<dbReference type="VEuPathDB" id="FungiDB:SPPG_03819"/>
<feature type="region of interest" description="Disordered" evidence="7">
    <location>
        <begin position="95"/>
        <end position="116"/>
    </location>
</feature>
<evidence type="ECO:0000259" key="8">
    <source>
        <dbReference type="Pfam" id="PF01171"/>
    </source>
</evidence>
<proteinExistence type="inferred from homology"/>
<evidence type="ECO:0000313" key="10">
    <source>
        <dbReference type="Proteomes" id="UP000053201"/>
    </source>
</evidence>
<dbReference type="AlphaFoldDB" id="A0A0L0HHY0"/>
<keyword evidence="5" id="KW-0067">ATP-binding</keyword>
<keyword evidence="2" id="KW-0436">Ligase</keyword>
<evidence type="ECO:0000256" key="3">
    <source>
        <dbReference type="ARBA" id="ARBA00022694"/>
    </source>
</evidence>
<dbReference type="InterPro" id="IPR011063">
    <property type="entry name" value="TilS/TtcA_N"/>
</dbReference>
<evidence type="ECO:0000256" key="6">
    <source>
        <dbReference type="ARBA" id="ARBA00048539"/>
    </source>
</evidence>
<dbReference type="eggNOG" id="ENOG502QQNE">
    <property type="taxonomic scope" value="Eukaryota"/>
</dbReference>
<dbReference type="InterPro" id="IPR012795">
    <property type="entry name" value="tRNA_Ile_lys_synt_N"/>
</dbReference>
<reference evidence="9 10" key="1">
    <citation type="submission" date="2009-08" db="EMBL/GenBank/DDBJ databases">
        <title>The Genome Sequence of Spizellomyces punctatus strain DAOM BR117.</title>
        <authorList>
            <consortium name="The Broad Institute Genome Sequencing Platform"/>
            <person name="Russ C."/>
            <person name="Cuomo C."/>
            <person name="Shea T."/>
            <person name="Young S.K."/>
            <person name="Zeng Q."/>
            <person name="Koehrsen M."/>
            <person name="Haas B."/>
            <person name="Borodovsky M."/>
            <person name="Guigo R."/>
            <person name="Alvarado L."/>
            <person name="Berlin A."/>
            <person name="Bochicchio J."/>
            <person name="Borenstein D."/>
            <person name="Chapman S."/>
            <person name="Chen Z."/>
            <person name="Engels R."/>
            <person name="Freedman E."/>
            <person name="Gellesch M."/>
            <person name="Goldberg J."/>
            <person name="Griggs A."/>
            <person name="Gujja S."/>
            <person name="Heiman D."/>
            <person name="Hepburn T."/>
            <person name="Howarth C."/>
            <person name="Jen D."/>
            <person name="Larson L."/>
            <person name="Lewis B."/>
            <person name="Mehta T."/>
            <person name="Park D."/>
            <person name="Pearson M."/>
            <person name="Roberts A."/>
            <person name="Saif S."/>
            <person name="Shenoy N."/>
            <person name="Sisk P."/>
            <person name="Stolte C."/>
            <person name="Sykes S."/>
            <person name="Thomson T."/>
            <person name="Walk T."/>
            <person name="White J."/>
            <person name="Yandava C."/>
            <person name="Burger G."/>
            <person name="Gray M.W."/>
            <person name="Holland P.W.H."/>
            <person name="King N."/>
            <person name="Lang F.B.F."/>
            <person name="Roger A.J."/>
            <person name="Ruiz-Trillo I."/>
            <person name="Lander E."/>
            <person name="Nusbaum C."/>
        </authorList>
    </citation>
    <scope>NUCLEOTIDE SEQUENCE [LARGE SCALE GENOMIC DNA]</scope>
    <source>
        <strain evidence="9 10">DAOM BR117</strain>
    </source>
</reference>
<dbReference type="HAMAP" id="MF_01161">
    <property type="entry name" value="tRNA_Ile_lys_synt"/>
    <property type="match status" value="1"/>
</dbReference>
<dbReference type="InParanoid" id="A0A0L0HHY0"/>
<dbReference type="CDD" id="cd01992">
    <property type="entry name" value="TilS_N"/>
    <property type="match status" value="1"/>
</dbReference>
<evidence type="ECO:0000256" key="4">
    <source>
        <dbReference type="ARBA" id="ARBA00022741"/>
    </source>
</evidence>
<evidence type="ECO:0000256" key="5">
    <source>
        <dbReference type="ARBA" id="ARBA00022840"/>
    </source>
</evidence>
<dbReference type="Pfam" id="PF01171">
    <property type="entry name" value="ATP_bind_3"/>
    <property type="match status" value="1"/>
</dbReference>
<dbReference type="PANTHER" id="PTHR43033:SF1">
    <property type="entry name" value="TRNA(ILE)-LYSIDINE SYNTHASE-RELATED"/>
    <property type="match status" value="1"/>
</dbReference>
<dbReference type="EC" id="6.3.4.19" evidence="1"/>
<keyword evidence="10" id="KW-1185">Reference proteome</keyword>
<evidence type="ECO:0000256" key="1">
    <source>
        <dbReference type="ARBA" id="ARBA00013267"/>
    </source>
</evidence>
<protein>
    <recommendedName>
        <fullName evidence="1">tRNA(Ile)-lysidine synthetase</fullName>
        <ecNumber evidence="1">6.3.4.19</ecNumber>
    </recommendedName>
</protein>
<evidence type="ECO:0000256" key="7">
    <source>
        <dbReference type="SAM" id="MobiDB-lite"/>
    </source>
</evidence>
<dbReference type="GO" id="GO:0008033">
    <property type="term" value="P:tRNA processing"/>
    <property type="evidence" value="ECO:0007669"/>
    <property type="project" value="UniProtKB-KW"/>
</dbReference>
<dbReference type="GeneID" id="27687307"/>
<name>A0A0L0HHY0_SPIPD</name>
<dbReference type="GO" id="GO:0032267">
    <property type="term" value="F:tRNA(Ile)-lysidine synthase activity"/>
    <property type="evidence" value="ECO:0007669"/>
    <property type="project" value="UniProtKB-EC"/>
</dbReference>
<dbReference type="OMA" id="ANIPWVE"/>
<dbReference type="EMBL" id="KQ257455">
    <property type="protein sequence ID" value="KND00698.1"/>
    <property type="molecule type" value="Genomic_DNA"/>
</dbReference>
<evidence type="ECO:0000256" key="2">
    <source>
        <dbReference type="ARBA" id="ARBA00022598"/>
    </source>
</evidence>
<dbReference type="OrthoDB" id="434144at2759"/>